<evidence type="ECO:0000313" key="5">
    <source>
        <dbReference type="EMBL" id="KAI3438694.1"/>
    </source>
</evidence>
<dbReference type="GO" id="GO:0016705">
    <property type="term" value="F:oxidoreductase activity, acting on paired donors, with incorporation or reduction of molecular oxygen"/>
    <property type="evidence" value="ECO:0007669"/>
    <property type="project" value="InterPro"/>
</dbReference>
<dbReference type="GO" id="GO:0020037">
    <property type="term" value="F:heme binding"/>
    <property type="evidence" value="ECO:0007669"/>
    <property type="project" value="InterPro"/>
</dbReference>
<dbReference type="EMBL" id="SIDB01000001">
    <property type="protein sequence ID" value="KAI3438694.1"/>
    <property type="molecule type" value="Genomic_DNA"/>
</dbReference>
<comment type="caution">
    <text evidence="5">The sequence shown here is derived from an EMBL/GenBank/DDBJ whole genome shotgun (WGS) entry which is preliminary data.</text>
</comment>
<evidence type="ECO:0000256" key="4">
    <source>
        <dbReference type="RuleBase" id="RU000461"/>
    </source>
</evidence>
<evidence type="ECO:0000256" key="2">
    <source>
        <dbReference type="ARBA" id="ARBA00010617"/>
    </source>
</evidence>
<dbReference type="Gene3D" id="1.10.630.10">
    <property type="entry name" value="Cytochrome P450"/>
    <property type="match status" value="1"/>
</dbReference>
<protein>
    <recommendedName>
        <fullName evidence="7">Cytochrome P450</fullName>
    </recommendedName>
</protein>
<comment type="similarity">
    <text evidence="2 4">Belongs to the cytochrome P450 family.</text>
</comment>
<proteinExistence type="inferred from homology"/>
<dbReference type="InterPro" id="IPR050121">
    <property type="entry name" value="Cytochrome_P450_monoxygenase"/>
</dbReference>
<dbReference type="PANTHER" id="PTHR24305:SF166">
    <property type="entry name" value="CYTOCHROME P450 12A4, MITOCHONDRIAL-RELATED"/>
    <property type="match status" value="1"/>
</dbReference>
<dbReference type="OrthoDB" id="548633at2759"/>
<dbReference type="PRINTS" id="PR00385">
    <property type="entry name" value="P450"/>
</dbReference>
<reference evidence="5" key="1">
    <citation type="journal article" date="2019" name="Plant J.">
        <title>Chlorella vulgaris genome assembly and annotation reveals the molecular basis for metabolic acclimation to high light conditions.</title>
        <authorList>
            <person name="Cecchin M."/>
            <person name="Marcolungo L."/>
            <person name="Rossato M."/>
            <person name="Girolomoni L."/>
            <person name="Cosentino E."/>
            <person name="Cuine S."/>
            <person name="Li-Beisson Y."/>
            <person name="Delledonne M."/>
            <person name="Ballottari M."/>
        </authorList>
    </citation>
    <scope>NUCLEOTIDE SEQUENCE</scope>
    <source>
        <strain evidence="5">211/11P</strain>
    </source>
</reference>
<dbReference type="InterPro" id="IPR017972">
    <property type="entry name" value="Cyt_P450_CS"/>
</dbReference>
<comment type="cofactor">
    <cofactor evidence="1 3">
        <name>heme</name>
        <dbReference type="ChEBI" id="CHEBI:30413"/>
    </cofactor>
</comment>
<dbReference type="PROSITE" id="PS00086">
    <property type="entry name" value="CYTOCHROME_P450"/>
    <property type="match status" value="1"/>
</dbReference>
<dbReference type="SUPFAM" id="SSF48264">
    <property type="entry name" value="Cytochrome P450"/>
    <property type="match status" value="1"/>
</dbReference>
<keyword evidence="4" id="KW-0503">Monooxygenase</keyword>
<keyword evidence="6" id="KW-1185">Reference proteome</keyword>
<evidence type="ECO:0000313" key="6">
    <source>
        <dbReference type="Proteomes" id="UP001055712"/>
    </source>
</evidence>
<sequence length="520" mass="57181">MPPTASPILGHLKELSDPRHHRILSKWEGQIGQLYVVRVFWERIVVCSDPVLVHQLLHNIKSLGVDKSTGTYQQAVPLSSDKGHPSLFSASTHSPYWRLVRKGVAPGFSSRCLRAEFRHIQHTAAQLLTQLRDIGPDTVFDVDRLAMCATLDVIGRVAFDIDFKAVQEFRAASGSVGAGAQEDDILAVIRMSLDELNLRWANPLRARFLFWTPEVRRAQRHWGALQQHMKGILKQIRSQGPLKEGDESIAAHLLRLKDPHTGKPLSDDRILPEIATFFIAGMDTTAHTIAWTLYLLAQHPEAEEQLCRELDELGLLATPQCPKPRMVVQSDLSKLVYLSAVVKESMRVLPVSADGTAVQVPQDIQLGGHTVPANTPIWIHTYSTHNSSRHWEQPECFRPERFLQPGAEYAASTPKSAIAAGQAGEAQAVTAAGNASISSGRALTSTQPLKFYPFSQGQRDCIGQSLARMDYLALLAVLLGSYRFVLAGQAAAPGGVRDIISLTLQPEHGLPVLAVPRVPS</sequence>
<accession>A0A9D4TZ90</accession>
<evidence type="ECO:0000256" key="1">
    <source>
        <dbReference type="ARBA" id="ARBA00001971"/>
    </source>
</evidence>
<dbReference type="PANTHER" id="PTHR24305">
    <property type="entry name" value="CYTOCHROME P450"/>
    <property type="match status" value="1"/>
</dbReference>
<keyword evidence="3 4" id="KW-0408">Iron</keyword>
<dbReference type="PRINTS" id="PR00463">
    <property type="entry name" value="EP450I"/>
</dbReference>
<evidence type="ECO:0008006" key="7">
    <source>
        <dbReference type="Google" id="ProtNLM"/>
    </source>
</evidence>
<dbReference type="InterPro" id="IPR001128">
    <property type="entry name" value="Cyt_P450"/>
</dbReference>
<dbReference type="Proteomes" id="UP001055712">
    <property type="component" value="Unassembled WGS sequence"/>
</dbReference>
<dbReference type="GO" id="GO:0005506">
    <property type="term" value="F:iron ion binding"/>
    <property type="evidence" value="ECO:0007669"/>
    <property type="project" value="InterPro"/>
</dbReference>
<reference evidence="5" key="2">
    <citation type="submission" date="2020-11" db="EMBL/GenBank/DDBJ databases">
        <authorList>
            <person name="Cecchin M."/>
            <person name="Marcolungo L."/>
            <person name="Rossato M."/>
            <person name="Girolomoni L."/>
            <person name="Cosentino E."/>
            <person name="Cuine S."/>
            <person name="Li-Beisson Y."/>
            <person name="Delledonne M."/>
            <person name="Ballottari M."/>
        </authorList>
    </citation>
    <scope>NUCLEOTIDE SEQUENCE</scope>
    <source>
        <strain evidence="5">211/11P</strain>
        <tissue evidence="5">Whole cell</tissue>
    </source>
</reference>
<keyword evidence="3 4" id="KW-0349">Heme</keyword>
<keyword evidence="3 4" id="KW-0479">Metal-binding</keyword>
<dbReference type="AlphaFoldDB" id="A0A9D4TZ90"/>
<organism evidence="5 6">
    <name type="scientific">Chlorella vulgaris</name>
    <name type="common">Green alga</name>
    <dbReference type="NCBI Taxonomy" id="3077"/>
    <lineage>
        <taxon>Eukaryota</taxon>
        <taxon>Viridiplantae</taxon>
        <taxon>Chlorophyta</taxon>
        <taxon>core chlorophytes</taxon>
        <taxon>Trebouxiophyceae</taxon>
        <taxon>Chlorellales</taxon>
        <taxon>Chlorellaceae</taxon>
        <taxon>Chlorella clade</taxon>
        <taxon>Chlorella</taxon>
    </lineage>
</organism>
<feature type="binding site" description="axial binding residue" evidence="3">
    <location>
        <position position="461"/>
    </location>
    <ligand>
        <name>heme</name>
        <dbReference type="ChEBI" id="CHEBI:30413"/>
    </ligand>
    <ligandPart>
        <name>Fe</name>
        <dbReference type="ChEBI" id="CHEBI:18248"/>
    </ligandPart>
</feature>
<dbReference type="GO" id="GO:0004497">
    <property type="term" value="F:monooxygenase activity"/>
    <property type="evidence" value="ECO:0007669"/>
    <property type="project" value="UniProtKB-KW"/>
</dbReference>
<gene>
    <name evidence="5" type="ORF">D9Q98_001114</name>
</gene>
<dbReference type="Pfam" id="PF00067">
    <property type="entry name" value="p450"/>
    <property type="match status" value="1"/>
</dbReference>
<dbReference type="InterPro" id="IPR002401">
    <property type="entry name" value="Cyt_P450_E_grp-I"/>
</dbReference>
<dbReference type="InterPro" id="IPR036396">
    <property type="entry name" value="Cyt_P450_sf"/>
</dbReference>
<keyword evidence="4" id="KW-0560">Oxidoreductase</keyword>
<name>A0A9D4TZ90_CHLVU</name>
<evidence type="ECO:0000256" key="3">
    <source>
        <dbReference type="PIRSR" id="PIRSR602401-1"/>
    </source>
</evidence>